<evidence type="ECO:0000313" key="3">
    <source>
        <dbReference type="Proteomes" id="UP001363151"/>
    </source>
</evidence>
<feature type="compositionally biased region" description="Basic and acidic residues" evidence="1">
    <location>
        <begin position="110"/>
        <end position="122"/>
    </location>
</feature>
<sequence>MLRRLKKFAICSSVIVAGQASRALDDAPFAGQDESEDAKGLLRRLSECEDASYVQIFDRSLDYNEIDTIPTEIGELTALEGLRVPRRPRTPGAGARDRPSTASQVPRQQQDQRPDPDRDRPAHGAGGAASSPASPTPGAARDRASAS</sequence>
<evidence type="ECO:0008006" key="4">
    <source>
        <dbReference type="Google" id="ProtNLM"/>
    </source>
</evidence>
<keyword evidence="3" id="KW-1185">Reference proteome</keyword>
<feature type="region of interest" description="Disordered" evidence="1">
    <location>
        <begin position="80"/>
        <end position="147"/>
    </location>
</feature>
<comment type="caution">
    <text evidence="2">The sequence shown here is derived from an EMBL/GenBank/DDBJ whole genome shotgun (WGS) entry which is preliminary data.</text>
</comment>
<organism evidence="2 3">
    <name type="scientific">Aureococcus anophagefferens</name>
    <name type="common">Harmful bloom alga</name>
    <dbReference type="NCBI Taxonomy" id="44056"/>
    <lineage>
        <taxon>Eukaryota</taxon>
        <taxon>Sar</taxon>
        <taxon>Stramenopiles</taxon>
        <taxon>Ochrophyta</taxon>
        <taxon>Pelagophyceae</taxon>
        <taxon>Pelagomonadales</taxon>
        <taxon>Pelagomonadaceae</taxon>
        <taxon>Aureococcus</taxon>
    </lineage>
</organism>
<evidence type="ECO:0000256" key="1">
    <source>
        <dbReference type="SAM" id="MobiDB-lite"/>
    </source>
</evidence>
<proteinExistence type="predicted"/>
<protein>
    <recommendedName>
        <fullName evidence="4">PS II complex 12 kDa extrinsic protein</fullName>
    </recommendedName>
</protein>
<dbReference type="EMBL" id="JBBJCI010000207">
    <property type="protein sequence ID" value="KAK7241043.1"/>
    <property type="molecule type" value="Genomic_DNA"/>
</dbReference>
<feature type="compositionally biased region" description="Low complexity" evidence="1">
    <location>
        <begin position="128"/>
        <end position="139"/>
    </location>
</feature>
<reference evidence="2 3" key="1">
    <citation type="submission" date="2024-03" db="EMBL/GenBank/DDBJ databases">
        <title>Aureococcus anophagefferens CCMP1851 and Kratosvirus quantuckense: Draft genome of a second virus-susceptible host strain in the model system.</title>
        <authorList>
            <person name="Chase E."/>
            <person name="Truchon A.R."/>
            <person name="Schepens W."/>
            <person name="Wilhelm S.W."/>
        </authorList>
    </citation>
    <scope>NUCLEOTIDE SEQUENCE [LARGE SCALE GENOMIC DNA]</scope>
    <source>
        <strain evidence="2 3">CCMP1851</strain>
    </source>
</reference>
<name>A0ABR1FXR2_AURAN</name>
<gene>
    <name evidence="2" type="ORF">SO694_00054285</name>
</gene>
<evidence type="ECO:0000313" key="2">
    <source>
        <dbReference type="EMBL" id="KAK7241043.1"/>
    </source>
</evidence>
<accession>A0ABR1FXR2</accession>
<dbReference type="Proteomes" id="UP001363151">
    <property type="component" value="Unassembled WGS sequence"/>
</dbReference>